<dbReference type="Gene3D" id="2.130.10.10">
    <property type="entry name" value="YVTN repeat-like/Quinoprotein amine dehydrogenase"/>
    <property type="match status" value="1"/>
</dbReference>
<proteinExistence type="predicted"/>
<dbReference type="InterPro" id="IPR036322">
    <property type="entry name" value="WD40_repeat_dom_sf"/>
</dbReference>
<dbReference type="InterPro" id="IPR015943">
    <property type="entry name" value="WD40/YVTN_repeat-like_dom_sf"/>
</dbReference>
<gene>
    <name evidence="3" type="ORF">DASB73_029800</name>
</gene>
<sequence length="335" mass="36357">MSHPYVNCYEVAPELGDIYGCSVHSKYACFASSEGSLLTFPFSQIEPPYTALKSEVANSGIHAISTSQTSKYCACVTFDGNVVVFDLQTGSEVVLKSVQTVKSPWSVKIADEILFVASLDADIVSIDIQKDEIVSKIRKSDAACLSIDTAFNRTEVPNVVETKDKKPEVKQTEPVDESKNESNRPIMLLTAHSSNRVRITDVNTERVLYTLPTHVSNVRKAVFSDSQTLACVVGDKSAALYVVRGAQYLGSLVHDAVVYDCAFNSDDSKLATVDSSGTLRVYDVATLQVIFKQQVSDLPLFCVSFVQPFTPAIQGAAGGVVLSGADGVIRWFREA</sequence>
<evidence type="ECO:0000313" key="4">
    <source>
        <dbReference type="Proteomes" id="UP001362899"/>
    </source>
</evidence>
<evidence type="ECO:0000313" key="3">
    <source>
        <dbReference type="EMBL" id="GMM52017.1"/>
    </source>
</evidence>
<keyword evidence="1" id="KW-0853">WD repeat</keyword>
<dbReference type="GO" id="GO:0005634">
    <property type="term" value="C:nucleus"/>
    <property type="evidence" value="ECO:0007669"/>
    <property type="project" value="TreeGrafter"/>
</dbReference>
<dbReference type="InterPro" id="IPR001680">
    <property type="entry name" value="WD40_rpt"/>
</dbReference>
<dbReference type="SMART" id="SM00320">
    <property type="entry name" value="WD40"/>
    <property type="match status" value="3"/>
</dbReference>
<dbReference type="AlphaFoldDB" id="A0AAV5RLQ9"/>
<dbReference type="SUPFAM" id="SSF50978">
    <property type="entry name" value="WD40 repeat-like"/>
    <property type="match status" value="1"/>
</dbReference>
<organism evidence="3 4">
    <name type="scientific">Starmerella bacillaris</name>
    <name type="common">Yeast</name>
    <name type="synonym">Candida zemplinina</name>
    <dbReference type="NCBI Taxonomy" id="1247836"/>
    <lineage>
        <taxon>Eukaryota</taxon>
        <taxon>Fungi</taxon>
        <taxon>Dikarya</taxon>
        <taxon>Ascomycota</taxon>
        <taxon>Saccharomycotina</taxon>
        <taxon>Dipodascomycetes</taxon>
        <taxon>Dipodascales</taxon>
        <taxon>Trichomonascaceae</taxon>
        <taxon>Starmerella</taxon>
    </lineage>
</organism>
<evidence type="ECO:0000256" key="1">
    <source>
        <dbReference type="ARBA" id="ARBA00022574"/>
    </source>
</evidence>
<dbReference type="PANTHER" id="PTHR44090">
    <property type="entry name" value="WD REPEAT-CONTAINING PROTEIN 61"/>
    <property type="match status" value="1"/>
</dbReference>
<dbReference type="EMBL" id="BTGC01000008">
    <property type="protein sequence ID" value="GMM52017.1"/>
    <property type="molecule type" value="Genomic_DNA"/>
</dbReference>
<dbReference type="GO" id="GO:0032991">
    <property type="term" value="C:protein-containing complex"/>
    <property type="evidence" value="ECO:0007669"/>
    <property type="project" value="UniProtKB-ARBA"/>
</dbReference>
<keyword evidence="2" id="KW-0677">Repeat</keyword>
<name>A0AAV5RLQ9_STABA</name>
<accession>A0AAV5RLQ9</accession>
<dbReference type="InterPro" id="IPR051510">
    <property type="entry name" value="SKI8"/>
</dbReference>
<dbReference type="Proteomes" id="UP001362899">
    <property type="component" value="Unassembled WGS sequence"/>
</dbReference>
<dbReference type="PANTHER" id="PTHR44090:SF1">
    <property type="entry name" value="SUPERKILLER COMPLEX PROTEIN 8"/>
    <property type="match status" value="1"/>
</dbReference>
<reference evidence="3 4" key="1">
    <citation type="journal article" date="2023" name="Elife">
        <title>Identification of key yeast species and microbe-microbe interactions impacting larval growth of Drosophila in the wild.</title>
        <authorList>
            <person name="Mure A."/>
            <person name="Sugiura Y."/>
            <person name="Maeda R."/>
            <person name="Honda K."/>
            <person name="Sakurai N."/>
            <person name="Takahashi Y."/>
            <person name="Watada M."/>
            <person name="Katoh T."/>
            <person name="Gotoh A."/>
            <person name="Gotoh Y."/>
            <person name="Taniguchi I."/>
            <person name="Nakamura K."/>
            <person name="Hayashi T."/>
            <person name="Katayama T."/>
            <person name="Uemura T."/>
            <person name="Hattori Y."/>
        </authorList>
    </citation>
    <scope>NUCLEOTIDE SEQUENCE [LARGE SCALE GENOMIC DNA]</scope>
    <source>
        <strain evidence="3 4">SB-73</strain>
    </source>
</reference>
<dbReference type="Pfam" id="PF00400">
    <property type="entry name" value="WD40"/>
    <property type="match status" value="1"/>
</dbReference>
<keyword evidence="4" id="KW-1185">Reference proteome</keyword>
<protein>
    <submittedName>
        <fullName evidence="3">Uncharacterized protein</fullName>
    </submittedName>
</protein>
<comment type="caution">
    <text evidence="3">The sequence shown here is derived from an EMBL/GenBank/DDBJ whole genome shotgun (WGS) entry which is preliminary data.</text>
</comment>
<evidence type="ECO:0000256" key="2">
    <source>
        <dbReference type="ARBA" id="ARBA00022737"/>
    </source>
</evidence>